<feature type="region of interest" description="Disordered" evidence="1">
    <location>
        <begin position="1"/>
        <end position="26"/>
    </location>
</feature>
<accession>A0A1A3GZ09</accession>
<protein>
    <submittedName>
        <fullName evidence="3">Peptidase M23</fullName>
    </submittedName>
</protein>
<evidence type="ECO:0000256" key="1">
    <source>
        <dbReference type="SAM" id="MobiDB-lite"/>
    </source>
</evidence>
<dbReference type="PROSITE" id="PS51782">
    <property type="entry name" value="LYSM"/>
    <property type="match status" value="1"/>
</dbReference>
<feature type="domain" description="LysM" evidence="2">
    <location>
        <begin position="198"/>
        <end position="245"/>
    </location>
</feature>
<comment type="caution">
    <text evidence="3">The sequence shown here is derived from an EMBL/GenBank/DDBJ whole genome shotgun (WGS) entry which is preliminary data.</text>
</comment>
<name>A0A1A3GZ09_MYCMU</name>
<dbReference type="OrthoDB" id="9815939at2"/>
<dbReference type="EMBL" id="LZLC01000153">
    <property type="protein sequence ID" value="OBJ40584.1"/>
    <property type="molecule type" value="Genomic_DNA"/>
</dbReference>
<evidence type="ECO:0000259" key="2">
    <source>
        <dbReference type="PROSITE" id="PS51782"/>
    </source>
</evidence>
<reference evidence="3 4" key="1">
    <citation type="submission" date="2016-06" db="EMBL/GenBank/DDBJ databases">
        <authorList>
            <person name="Kjaerup R.B."/>
            <person name="Dalgaard T.S."/>
            <person name="Juul-Madsen H.R."/>
        </authorList>
    </citation>
    <scope>NUCLEOTIDE SEQUENCE [LARGE SCALE GENOMIC DNA]</scope>
    <source>
        <strain evidence="3 4">1127319.6</strain>
    </source>
</reference>
<dbReference type="AlphaFoldDB" id="A0A1A3GZ09"/>
<dbReference type="Proteomes" id="UP000093898">
    <property type="component" value="Unassembled WGS sequence"/>
</dbReference>
<sequence>MGTAIALTSSGSPAEQTSTTILNSGSSHDHACLEMYEPQSAQGGSKTGTSLGKISFQFNPKEVTISKSAKWERKNASSAKKAGPPQYKGADPCKMTVEMFFDAALKSDLSVVDAVEKLFSCLVPLAKTLPKSPMPPMVVFKWGGVSSFPAVITQVNAKYTRFASNGIPIRAVCTVNLEEMPSEAAKQNPTSGVLAVDRAHTMIAGDTLALVAYREYGDPALWRPLANYNNIDDPMRIDNGAQILLPNAEVLVG</sequence>
<evidence type="ECO:0000313" key="4">
    <source>
        <dbReference type="Proteomes" id="UP000093898"/>
    </source>
</evidence>
<dbReference type="RefSeq" id="WP_064982137.1">
    <property type="nucleotide sequence ID" value="NZ_LZLC01000153.1"/>
</dbReference>
<dbReference type="InterPro" id="IPR018392">
    <property type="entry name" value="LysM"/>
</dbReference>
<gene>
    <name evidence="3" type="ORF">A5630_24695</name>
</gene>
<organism evidence="3 4">
    <name type="scientific">Mycolicibacterium mucogenicum</name>
    <name type="common">Mycobacterium mucogenicum</name>
    <dbReference type="NCBI Taxonomy" id="56689"/>
    <lineage>
        <taxon>Bacteria</taxon>
        <taxon>Bacillati</taxon>
        <taxon>Actinomycetota</taxon>
        <taxon>Actinomycetes</taxon>
        <taxon>Mycobacteriales</taxon>
        <taxon>Mycobacteriaceae</taxon>
        <taxon>Mycolicibacterium</taxon>
    </lineage>
</organism>
<dbReference type="Pfam" id="PF19266">
    <property type="entry name" value="CIS_tube"/>
    <property type="match status" value="1"/>
</dbReference>
<evidence type="ECO:0000313" key="3">
    <source>
        <dbReference type="EMBL" id="OBJ40584.1"/>
    </source>
</evidence>
<dbReference type="InterPro" id="IPR045361">
    <property type="entry name" value="CIS_tube_prot_N"/>
</dbReference>
<proteinExistence type="predicted"/>